<sequence>MSQLPSFINLSRTLTRLKHQNNKKVTCRLAIQAFHSSQSISRTSSFWDWLSPINLIQPKTDVEILKEYKDLCAQRIQYPYLKPPLDHPTLSRLIQKHEHSDPARTMSLYEDLEKVWKYLPTEQDTLCYLSASLTEGKDLQSLEKQKIPLLERCRSYRQALKLVQNPKTEAELAHLLRLAIKEGLNDEQERWLNQVKTSNLQIGLLFHGALLTINNQSLQYVRNQLENGQQLNYWIEINLVERLSIRQDDRIDLWDVLAQLCRRASRQKAMNLVEHVITSLGSSLKTVDEVVDFADRLRETTGVDIFHQDPGRLAGRLFQSTSALQTFDQCWKWHQLVKARAGTVWGSCLISTLGFQDDLLLQPDRMNELWTEFQSAAHAGSLSWSDLSPCSISFLHLAIRSNRPELAQTVLKEVVSGSQRQKDQGLKSEVLYELLEPLLSISQNRDQAFWFYEQLVQLGRPSRGFFEHFLRLYLYSCESHRPNERPHALTMQKLMAILEHMSQASVTPDIQTYSILLNHFSTIVRANPRNLSTRLQLERIHTLIKLDVNLEPDSQLLHQLLKAFSYNGLYSKAWMIWDRLSTEEPLREGMTNASVATMFDLAGYESERHGDGRLNRRAIDAWEKLRGQQNVKEMAARQLRWPKCFLNKNVWDSWVECLCRSRRVDEAIKVVFEEMAVAGNLVDERTLSILLRFGRREDELEKQQRNFGYAKKEDFLQKIQQMIRSNHPNLWNLVKEQGLTANEIEKNKSHLVLNKA</sequence>
<dbReference type="Gene3D" id="1.25.40.10">
    <property type="entry name" value="Tetratricopeptide repeat domain"/>
    <property type="match status" value="1"/>
</dbReference>
<dbReference type="InterPro" id="IPR002885">
    <property type="entry name" value="PPR_rpt"/>
</dbReference>
<evidence type="ECO:0000313" key="3">
    <source>
        <dbReference type="EMBL" id="MBW0467048.1"/>
    </source>
</evidence>
<dbReference type="PANTHER" id="PTHR47942">
    <property type="entry name" value="TETRATRICOPEPTIDE REPEAT (TPR)-LIKE SUPERFAMILY PROTEIN-RELATED"/>
    <property type="match status" value="1"/>
</dbReference>
<dbReference type="AlphaFoldDB" id="A0A9Q3GGW7"/>
<dbReference type="OrthoDB" id="185373at2759"/>
<dbReference type="InterPro" id="IPR011990">
    <property type="entry name" value="TPR-like_helical_dom_sf"/>
</dbReference>
<gene>
    <name evidence="3" type="ORF">O181_006763</name>
</gene>
<dbReference type="EMBL" id="AVOT02001471">
    <property type="protein sequence ID" value="MBW0467048.1"/>
    <property type="molecule type" value="Genomic_DNA"/>
</dbReference>
<proteinExistence type="predicted"/>
<comment type="caution">
    <text evidence="3">The sequence shown here is derived from an EMBL/GenBank/DDBJ whole genome shotgun (WGS) entry which is preliminary data.</text>
</comment>
<evidence type="ECO:0000256" key="1">
    <source>
        <dbReference type="ARBA" id="ARBA00022737"/>
    </source>
</evidence>
<name>A0A9Q3GGW7_9BASI</name>
<dbReference type="PANTHER" id="PTHR47942:SF63">
    <property type="entry name" value="PENTATRICOPEPTIDE REPEAT-CONTAINING PROTEIN"/>
    <property type="match status" value="1"/>
</dbReference>
<reference evidence="3" key="1">
    <citation type="submission" date="2021-03" db="EMBL/GenBank/DDBJ databases">
        <title>Draft genome sequence of rust myrtle Austropuccinia psidii MF-1, a brazilian biotype.</title>
        <authorList>
            <person name="Quecine M.C."/>
            <person name="Pachon D.M.R."/>
            <person name="Bonatelli M.L."/>
            <person name="Correr F.H."/>
            <person name="Franceschini L.M."/>
            <person name="Leite T.F."/>
            <person name="Margarido G.R.A."/>
            <person name="Almeida C.A."/>
            <person name="Ferrarezi J.A."/>
            <person name="Labate C.A."/>
        </authorList>
    </citation>
    <scope>NUCLEOTIDE SEQUENCE</scope>
    <source>
        <strain evidence="3">MF-1</strain>
    </source>
</reference>
<dbReference type="Proteomes" id="UP000765509">
    <property type="component" value="Unassembled WGS sequence"/>
</dbReference>
<dbReference type="PROSITE" id="PS51375">
    <property type="entry name" value="PPR"/>
    <property type="match status" value="1"/>
</dbReference>
<feature type="repeat" description="PPR" evidence="2">
    <location>
        <begin position="647"/>
        <end position="682"/>
    </location>
</feature>
<evidence type="ECO:0000256" key="2">
    <source>
        <dbReference type="PROSITE-ProRule" id="PRU00708"/>
    </source>
</evidence>
<accession>A0A9Q3GGW7</accession>
<evidence type="ECO:0000313" key="4">
    <source>
        <dbReference type="Proteomes" id="UP000765509"/>
    </source>
</evidence>
<keyword evidence="4" id="KW-1185">Reference proteome</keyword>
<organism evidence="3 4">
    <name type="scientific">Austropuccinia psidii MF-1</name>
    <dbReference type="NCBI Taxonomy" id="1389203"/>
    <lineage>
        <taxon>Eukaryota</taxon>
        <taxon>Fungi</taxon>
        <taxon>Dikarya</taxon>
        <taxon>Basidiomycota</taxon>
        <taxon>Pucciniomycotina</taxon>
        <taxon>Pucciniomycetes</taxon>
        <taxon>Pucciniales</taxon>
        <taxon>Sphaerophragmiaceae</taxon>
        <taxon>Austropuccinia</taxon>
    </lineage>
</organism>
<dbReference type="InterPro" id="IPR051222">
    <property type="entry name" value="PPR/CCM1_RNA-binding"/>
</dbReference>
<protein>
    <submittedName>
        <fullName evidence="3">Uncharacterized protein</fullName>
    </submittedName>
</protein>
<keyword evidence="1" id="KW-0677">Repeat</keyword>